<feature type="non-terminal residue" evidence="2">
    <location>
        <position position="70"/>
    </location>
</feature>
<dbReference type="EMBL" id="BARU01039671">
    <property type="protein sequence ID" value="GAH83672.1"/>
    <property type="molecule type" value="Genomic_DNA"/>
</dbReference>
<evidence type="ECO:0000313" key="2">
    <source>
        <dbReference type="EMBL" id="GAH83672.1"/>
    </source>
</evidence>
<proteinExistence type="predicted"/>
<evidence type="ECO:0000256" key="1">
    <source>
        <dbReference type="SAM" id="MobiDB-lite"/>
    </source>
</evidence>
<organism evidence="2">
    <name type="scientific">marine sediment metagenome</name>
    <dbReference type="NCBI Taxonomy" id="412755"/>
    <lineage>
        <taxon>unclassified sequences</taxon>
        <taxon>metagenomes</taxon>
        <taxon>ecological metagenomes</taxon>
    </lineage>
</organism>
<comment type="caution">
    <text evidence="2">The sequence shown here is derived from an EMBL/GenBank/DDBJ whole genome shotgun (WGS) entry which is preliminary data.</text>
</comment>
<dbReference type="AlphaFoldDB" id="X1IPP6"/>
<sequence length="70" mass="7280">MAAALVLGACSYAHGHDSDAPDSTAAPAVEAAPDDADAPTPATDDSPRRQRSQGRFASIKPKLYKFVKPV</sequence>
<reference evidence="2" key="1">
    <citation type="journal article" date="2014" name="Front. Microbiol.">
        <title>High frequency of phylogenetically diverse reductive dehalogenase-homologous genes in deep subseafloor sedimentary metagenomes.</title>
        <authorList>
            <person name="Kawai M."/>
            <person name="Futagami T."/>
            <person name="Toyoda A."/>
            <person name="Takaki Y."/>
            <person name="Nishi S."/>
            <person name="Hori S."/>
            <person name="Arai W."/>
            <person name="Tsubouchi T."/>
            <person name="Morono Y."/>
            <person name="Uchiyama I."/>
            <person name="Ito T."/>
            <person name="Fujiyama A."/>
            <person name="Inagaki F."/>
            <person name="Takami H."/>
        </authorList>
    </citation>
    <scope>NUCLEOTIDE SEQUENCE</scope>
    <source>
        <strain evidence="2">Expedition CK06-06</strain>
    </source>
</reference>
<gene>
    <name evidence="2" type="ORF">S03H2_61455</name>
</gene>
<accession>X1IPP6</accession>
<name>X1IPP6_9ZZZZ</name>
<protein>
    <submittedName>
        <fullName evidence="2">Uncharacterized protein</fullName>
    </submittedName>
</protein>
<feature type="region of interest" description="Disordered" evidence="1">
    <location>
        <begin position="15"/>
        <end position="55"/>
    </location>
</feature>
<feature type="compositionally biased region" description="Low complexity" evidence="1">
    <location>
        <begin position="21"/>
        <end position="31"/>
    </location>
</feature>